<evidence type="ECO:0000313" key="1">
    <source>
        <dbReference type="EMBL" id="QOV97188.1"/>
    </source>
</evidence>
<name>A0A7M2XHH9_9NOCA</name>
<sequence length="132" mass="14249">MSAAPWGLDADGHPKTAREAAHERIEKVVKDYIDIGLKIAASGGFDDKTIHTIRHLFLAEPWLPASTAVEVLEGAGLLRRPFDPEVDARAAAWADYRNDYGVPGTVLTHAHKAFIAGWEAARGNPDSGGPLR</sequence>
<gene>
    <name evidence="1" type="ORF">INP59_14520</name>
</gene>
<proteinExistence type="predicted"/>
<dbReference type="Proteomes" id="UP000593818">
    <property type="component" value="Chromosome"/>
</dbReference>
<protein>
    <submittedName>
        <fullName evidence="1">Uncharacterized protein</fullName>
    </submittedName>
</protein>
<reference evidence="1 2" key="1">
    <citation type="submission" date="2020-10" db="EMBL/GenBank/DDBJ databases">
        <title>Whole genome sequence of oil-degrading bacteria Rhodococcus pyridinivorans strain 5Ap.</title>
        <authorList>
            <person name="Akhremchuk A.E."/>
            <person name="Valentovich L.N."/>
            <person name="Charniauskaya M.I."/>
            <person name="Bukliarevich H.A."/>
            <person name="Titok M.A."/>
        </authorList>
    </citation>
    <scope>NUCLEOTIDE SEQUENCE [LARGE SCALE GENOMIC DNA]</scope>
    <source>
        <strain evidence="1 2">5Ap</strain>
    </source>
</reference>
<organism evidence="1 2">
    <name type="scientific">Rhodococcus pyridinivorans</name>
    <dbReference type="NCBI Taxonomy" id="103816"/>
    <lineage>
        <taxon>Bacteria</taxon>
        <taxon>Bacillati</taxon>
        <taxon>Actinomycetota</taxon>
        <taxon>Actinomycetes</taxon>
        <taxon>Mycobacteriales</taxon>
        <taxon>Nocardiaceae</taxon>
        <taxon>Rhodococcus</taxon>
    </lineage>
</organism>
<accession>A0A7M2XHH9</accession>
<dbReference type="AlphaFoldDB" id="A0A7M2XHH9"/>
<evidence type="ECO:0000313" key="2">
    <source>
        <dbReference type="Proteomes" id="UP000593818"/>
    </source>
</evidence>
<dbReference type="EMBL" id="CP063450">
    <property type="protein sequence ID" value="QOV97188.1"/>
    <property type="molecule type" value="Genomic_DNA"/>
</dbReference>
<dbReference type="RefSeq" id="WP_193902239.1">
    <property type="nucleotide sequence ID" value="NZ_CP063450.1"/>
</dbReference>
<keyword evidence="2" id="KW-1185">Reference proteome</keyword>